<dbReference type="EMBL" id="HACM01009123">
    <property type="protein sequence ID" value="CRZ09565.1"/>
    <property type="molecule type" value="Transcribed_RNA"/>
</dbReference>
<dbReference type="Gene3D" id="3.90.70.10">
    <property type="entry name" value="Cysteine proteinases"/>
    <property type="match status" value="1"/>
</dbReference>
<evidence type="ECO:0000256" key="3">
    <source>
        <dbReference type="ARBA" id="ARBA00012759"/>
    </source>
</evidence>
<evidence type="ECO:0000256" key="1">
    <source>
        <dbReference type="ARBA" id="ARBA00000707"/>
    </source>
</evidence>
<dbReference type="InterPro" id="IPR050164">
    <property type="entry name" value="Peptidase_C19"/>
</dbReference>
<name>A0A0H5R5Y9_9EUKA</name>
<dbReference type="GO" id="GO:0006508">
    <property type="term" value="P:proteolysis"/>
    <property type="evidence" value="ECO:0007669"/>
    <property type="project" value="UniProtKB-KW"/>
</dbReference>
<dbReference type="SUPFAM" id="SSF54001">
    <property type="entry name" value="Cysteine proteinases"/>
    <property type="match status" value="1"/>
</dbReference>
<dbReference type="GO" id="GO:0016579">
    <property type="term" value="P:protein deubiquitination"/>
    <property type="evidence" value="ECO:0007669"/>
    <property type="project" value="InterPro"/>
</dbReference>
<sequence length="440" mass="49360">MADLVSLLVDAVGADAVAASQDEVTVVRLLSMMSDYPPGIDQRIFASTLLFLTNDDIEFSLAIIEHIKEADNYQVYPIIASRSPLGLEHHHNSCYISAMICAMFTGVSNFDAMFLPRSCSTKVDQLRKLLILIVRLLRSGSKIHKNLVHVFRYAVFQAGFMDCSQIFQQQDVHELFVFILDLLNAPVIAMLENFHHGGIEDANIDTRMLQERCLQLSISETSSCVKRLLDCFFFETTITGLQRSFPSNCQLPVTALCTLSMLPFQSDCSNPPLPSNKLLAETPMVVPLILKRFGVDGQKVRFYIHIPLCIDATSYLIPGSQPRESNFESCTHLLLLKSVICHLGAGTSNSGHYIAFSCEKTNNPHGWMLFDDLAETPAKFGSFAALSAEYEETLTRDSYMALYELVDLEQLAQKRKNSLICDAQQYHDFQLAYRLQNKLA</sequence>
<proteinExistence type="inferred from homology"/>
<keyword evidence="6" id="KW-0378">Hydrolase</keyword>
<evidence type="ECO:0000259" key="8">
    <source>
        <dbReference type="PROSITE" id="PS50235"/>
    </source>
</evidence>
<keyword evidence="4" id="KW-0645">Protease</keyword>
<comment type="catalytic activity">
    <reaction evidence="1">
        <text>Thiol-dependent hydrolysis of ester, thioester, amide, peptide and isopeptide bonds formed by the C-terminal Gly of ubiquitin (a 76-residue protein attached to proteins as an intracellular targeting signal).</text>
        <dbReference type="EC" id="3.4.19.12"/>
    </reaction>
</comment>
<dbReference type="InterPro" id="IPR038765">
    <property type="entry name" value="Papain-like_cys_pep_sf"/>
</dbReference>
<dbReference type="GO" id="GO:0005634">
    <property type="term" value="C:nucleus"/>
    <property type="evidence" value="ECO:0007669"/>
    <property type="project" value="UniProtKB-SubCell"/>
</dbReference>
<keyword evidence="5" id="KW-0833">Ubl conjugation pathway</keyword>
<dbReference type="PROSITE" id="PS50235">
    <property type="entry name" value="USP_3"/>
    <property type="match status" value="1"/>
</dbReference>
<evidence type="ECO:0000256" key="2">
    <source>
        <dbReference type="ARBA" id="ARBA00009085"/>
    </source>
</evidence>
<comment type="similarity">
    <text evidence="2">Belongs to the peptidase C19 family.</text>
</comment>
<evidence type="ECO:0000256" key="4">
    <source>
        <dbReference type="ARBA" id="ARBA00022670"/>
    </source>
</evidence>
<dbReference type="AlphaFoldDB" id="A0A0H5R5Y9"/>
<protein>
    <recommendedName>
        <fullName evidence="3">ubiquitinyl hydrolase 1</fullName>
        <ecNumber evidence="3">3.4.19.12</ecNumber>
    </recommendedName>
</protein>
<evidence type="ECO:0000256" key="5">
    <source>
        <dbReference type="ARBA" id="ARBA00022786"/>
    </source>
</evidence>
<accession>A0A0H5R5Y9</accession>
<reference evidence="9" key="1">
    <citation type="submission" date="2015-04" db="EMBL/GenBank/DDBJ databases">
        <title>The genome sequence of the plant pathogenic Rhizarian Plasmodiophora brassicae reveals insights in its biotrophic life cycle and the origin of chitin synthesis.</title>
        <authorList>
            <person name="Schwelm A."/>
            <person name="Fogelqvist J."/>
            <person name="Knaust A."/>
            <person name="Julke S."/>
            <person name="Lilja T."/>
            <person name="Dhandapani V."/>
            <person name="Bonilla-Rosso G."/>
            <person name="Karlsson M."/>
            <person name="Shevchenko A."/>
            <person name="Choi S.R."/>
            <person name="Kim H.G."/>
            <person name="Park J.Y."/>
            <person name="Lim Y.P."/>
            <person name="Ludwig-Muller J."/>
            <person name="Dixelius C."/>
        </authorList>
    </citation>
    <scope>NUCLEOTIDE SEQUENCE</scope>
    <source>
        <tissue evidence="9">Potato root galls</tissue>
    </source>
</reference>
<feature type="domain" description="USP" evidence="8">
    <location>
        <begin position="85"/>
        <end position="406"/>
    </location>
</feature>
<dbReference type="InterPro" id="IPR001394">
    <property type="entry name" value="Peptidase_C19_UCH"/>
</dbReference>
<evidence type="ECO:0000256" key="6">
    <source>
        <dbReference type="ARBA" id="ARBA00022801"/>
    </source>
</evidence>
<dbReference type="GO" id="GO:0005829">
    <property type="term" value="C:cytosol"/>
    <property type="evidence" value="ECO:0007669"/>
    <property type="project" value="TreeGrafter"/>
</dbReference>
<evidence type="ECO:0000256" key="7">
    <source>
        <dbReference type="ARBA" id="ARBA00022807"/>
    </source>
</evidence>
<keyword evidence="7" id="KW-0788">Thiol protease</keyword>
<dbReference type="PANTHER" id="PTHR24006:SF722">
    <property type="entry name" value="UBIQUITIN CARBOXYL-TERMINAL HYDROLASE 48"/>
    <property type="match status" value="1"/>
</dbReference>
<dbReference type="InterPro" id="IPR028889">
    <property type="entry name" value="USP"/>
</dbReference>
<dbReference type="EC" id="3.4.19.12" evidence="3"/>
<dbReference type="GO" id="GO:0004843">
    <property type="term" value="F:cysteine-type deubiquitinase activity"/>
    <property type="evidence" value="ECO:0007669"/>
    <property type="project" value="UniProtKB-EC"/>
</dbReference>
<organism evidence="9">
    <name type="scientific">Spongospora subterranea</name>
    <dbReference type="NCBI Taxonomy" id="70186"/>
    <lineage>
        <taxon>Eukaryota</taxon>
        <taxon>Sar</taxon>
        <taxon>Rhizaria</taxon>
        <taxon>Endomyxa</taxon>
        <taxon>Phytomyxea</taxon>
        <taxon>Plasmodiophorida</taxon>
        <taxon>Plasmodiophoridae</taxon>
        <taxon>Spongospora</taxon>
    </lineage>
</organism>
<dbReference type="CDD" id="cd02257">
    <property type="entry name" value="Peptidase_C19"/>
    <property type="match status" value="1"/>
</dbReference>
<evidence type="ECO:0000313" key="9">
    <source>
        <dbReference type="EMBL" id="CRZ09565.1"/>
    </source>
</evidence>
<dbReference type="PANTHER" id="PTHR24006">
    <property type="entry name" value="UBIQUITIN CARBOXYL-TERMINAL HYDROLASE"/>
    <property type="match status" value="1"/>
</dbReference>
<dbReference type="Pfam" id="PF00443">
    <property type="entry name" value="UCH"/>
    <property type="match status" value="1"/>
</dbReference>